<dbReference type="GO" id="GO:0032266">
    <property type="term" value="F:phosphatidylinositol-3-phosphate binding"/>
    <property type="evidence" value="ECO:0007669"/>
    <property type="project" value="TreeGrafter"/>
</dbReference>
<keyword evidence="2 4" id="KW-0863">Zinc-finger</keyword>
<dbReference type="Pfam" id="PF01363">
    <property type="entry name" value="FYVE"/>
    <property type="match status" value="2"/>
</dbReference>
<dbReference type="GO" id="GO:0140042">
    <property type="term" value="P:lipid droplet formation"/>
    <property type="evidence" value="ECO:0007669"/>
    <property type="project" value="TreeGrafter"/>
</dbReference>
<feature type="domain" description="FYVE-type" evidence="6">
    <location>
        <begin position="655"/>
        <end position="716"/>
    </location>
</feature>
<comment type="caution">
    <text evidence="7">The sequence shown here is derived from an EMBL/GenBank/DDBJ whole genome shotgun (WGS) entry which is preliminary data.</text>
</comment>
<dbReference type="STRING" id="10195.A0A3M7RYP6"/>
<dbReference type="GO" id="GO:0043325">
    <property type="term" value="F:phosphatidylinositol-3,4-bisphosphate binding"/>
    <property type="evidence" value="ECO:0007669"/>
    <property type="project" value="TreeGrafter"/>
</dbReference>
<keyword evidence="1" id="KW-0479">Metal-binding</keyword>
<dbReference type="EMBL" id="REGN01002352">
    <property type="protein sequence ID" value="RNA28693.1"/>
    <property type="molecule type" value="Genomic_DNA"/>
</dbReference>
<dbReference type="Proteomes" id="UP000276133">
    <property type="component" value="Unassembled WGS sequence"/>
</dbReference>
<dbReference type="InterPro" id="IPR000306">
    <property type="entry name" value="Znf_FYVE"/>
</dbReference>
<gene>
    <name evidence="7" type="ORF">BpHYR1_040608</name>
</gene>
<dbReference type="GO" id="GO:0008270">
    <property type="term" value="F:zinc ion binding"/>
    <property type="evidence" value="ECO:0007669"/>
    <property type="project" value="UniProtKB-KW"/>
</dbReference>
<dbReference type="InterPro" id="IPR011011">
    <property type="entry name" value="Znf_FYVE_PHD"/>
</dbReference>
<evidence type="ECO:0000256" key="3">
    <source>
        <dbReference type="ARBA" id="ARBA00022833"/>
    </source>
</evidence>
<dbReference type="SMART" id="SM00064">
    <property type="entry name" value="FYVE"/>
    <property type="match status" value="2"/>
</dbReference>
<dbReference type="InterPro" id="IPR027417">
    <property type="entry name" value="P-loop_NTPase"/>
</dbReference>
<accession>A0A3M7RYP6</accession>
<protein>
    <submittedName>
        <fullName evidence="7">Zinc finger FYVE domain-containing 1-like</fullName>
    </submittedName>
</protein>
<dbReference type="AlphaFoldDB" id="A0A3M7RYP6"/>
<dbReference type="SUPFAM" id="SSF57903">
    <property type="entry name" value="FYVE/PHD zinc finger"/>
    <property type="match status" value="2"/>
</dbReference>
<dbReference type="InterPro" id="IPR013083">
    <property type="entry name" value="Znf_RING/FYVE/PHD"/>
</dbReference>
<evidence type="ECO:0000256" key="1">
    <source>
        <dbReference type="ARBA" id="ARBA00022723"/>
    </source>
</evidence>
<evidence type="ECO:0000256" key="2">
    <source>
        <dbReference type="ARBA" id="ARBA00022771"/>
    </source>
</evidence>
<organism evidence="7 8">
    <name type="scientific">Brachionus plicatilis</name>
    <name type="common">Marine rotifer</name>
    <name type="synonym">Brachionus muelleri</name>
    <dbReference type="NCBI Taxonomy" id="10195"/>
    <lineage>
        <taxon>Eukaryota</taxon>
        <taxon>Metazoa</taxon>
        <taxon>Spiralia</taxon>
        <taxon>Gnathifera</taxon>
        <taxon>Rotifera</taxon>
        <taxon>Eurotatoria</taxon>
        <taxon>Monogononta</taxon>
        <taxon>Pseudotrocha</taxon>
        <taxon>Ploima</taxon>
        <taxon>Brachionidae</taxon>
        <taxon>Brachionus</taxon>
    </lineage>
</organism>
<dbReference type="CDD" id="cd15734">
    <property type="entry name" value="FYVE_ZFYV1"/>
    <property type="match status" value="1"/>
</dbReference>
<dbReference type="InterPro" id="IPR042427">
    <property type="entry name" value="ZFYV1"/>
</dbReference>
<dbReference type="SUPFAM" id="SSF52540">
    <property type="entry name" value="P-loop containing nucleoside triphosphate hydrolases"/>
    <property type="match status" value="1"/>
</dbReference>
<feature type="region of interest" description="Disordered" evidence="5">
    <location>
        <begin position="120"/>
        <end position="150"/>
    </location>
</feature>
<keyword evidence="3" id="KW-0862">Zinc</keyword>
<reference evidence="7 8" key="1">
    <citation type="journal article" date="2018" name="Sci. Rep.">
        <title>Genomic signatures of local adaptation to the degree of environmental predictability in rotifers.</title>
        <authorList>
            <person name="Franch-Gras L."/>
            <person name="Hahn C."/>
            <person name="Garcia-Roger E.M."/>
            <person name="Carmona M.J."/>
            <person name="Serra M."/>
            <person name="Gomez A."/>
        </authorList>
    </citation>
    <scope>NUCLEOTIDE SEQUENCE [LARGE SCALE GENOMIC DNA]</scope>
    <source>
        <strain evidence="7">HYR1</strain>
    </source>
</reference>
<dbReference type="OrthoDB" id="68108at2759"/>
<dbReference type="GO" id="GO:0005547">
    <property type="term" value="F:phosphatidylinositol-3,4,5-trisphosphate binding"/>
    <property type="evidence" value="ECO:0007669"/>
    <property type="project" value="TreeGrafter"/>
</dbReference>
<proteinExistence type="predicted"/>
<evidence type="ECO:0000313" key="8">
    <source>
        <dbReference type="Proteomes" id="UP000276133"/>
    </source>
</evidence>
<feature type="compositionally biased region" description="Low complexity" evidence="5">
    <location>
        <begin position="120"/>
        <end position="138"/>
    </location>
</feature>
<feature type="compositionally biased region" description="Polar residues" evidence="5">
    <location>
        <begin position="14"/>
        <end position="25"/>
    </location>
</feature>
<dbReference type="GO" id="GO:0005811">
    <property type="term" value="C:lipid droplet"/>
    <property type="evidence" value="ECO:0007669"/>
    <property type="project" value="TreeGrafter"/>
</dbReference>
<name>A0A3M7RYP6_BRAPC</name>
<dbReference type="GO" id="GO:0005545">
    <property type="term" value="F:1-phosphatidylinositol binding"/>
    <property type="evidence" value="ECO:0007669"/>
    <property type="project" value="TreeGrafter"/>
</dbReference>
<dbReference type="PANTHER" id="PTHR46624">
    <property type="entry name" value="AGAP002036-PA"/>
    <property type="match status" value="1"/>
</dbReference>
<evidence type="ECO:0000259" key="6">
    <source>
        <dbReference type="PROSITE" id="PS50178"/>
    </source>
</evidence>
<dbReference type="Gene3D" id="3.40.50.300">
    <property type="entry name" value="P-loop containing nucleotide triphosphate hydrolases"/>
    <property type="match status" value="1"/>
</dbReference>
<feature type="region of interest" description="Disordered" evidence="5">
    <location>
        <begin position="1"/>
        <end position="54"/>
    </location>
</feature>
<evidence type="ECO:0000256" key="4">
    <source>
        <dbReference type="PROSITE-ProRule" id="PRU00091"/>
    </source>
</evidence>
<keyword evidence="8" id="KW-1185">Reference proteome</keyword>
<dbReference type="PANTHER" id="PTHR46624:SF4">
    <property type="entry name" value="FYVE-TYPE DOMAIN-CONTAINING PROTEIN"/>
    <property type="match status" value="1"/>
</dbReference>
<dbReference type="InterPro" id="IPR017455">
    <property type="entry name" value="Znf_FYVE-rel"/>
</dbReference>
<dbReference type="Gene3D" id="3.30.40.10">
    <property type="entry name" value="Zinc/RING finger domain, C3HC4 (zinc finger)"/>
    <property type="match status" value="2"/>
</dbReference>
<dbReference type="PROSITE" id="PS50178">
    <property type="entry name" value="ZF_FYVE"/>
    <property type="match status" value="2"/>
</dbReference>
<evidence type="ECO:0000256" key="5">
    <source>
        <dbReference type="SAM" id="MobiDB-lite"/>
    </source>
</evidence>
<evidence type="ECO:0000313" key="7">
    <source>
        <dbReference type="EMBL" id="RNA28693.1"/>
    </source>
</evidence>
<feature type="domain" description="FYVE-type" evidence="6">
    <location>
        <begin position="785"/>
        <end position="845"/>
    </location>
</feature>
<sequence length="847" mass="95221">MKKNSSSSKHEEQIGTQIVTASVPNSKAKKKSKKSQSLGEEQSENLSKPELLKEADMAKLSDSVLEEVDLNQAESLHIPPVQIVQPIQTTKRNSMHHSEPPAMHANLSRQTLSKDIDLDSLSSNSLSTSSSASASPTAQPRPVTSSPHMSTNDYFGILEVHADQKTMLIPQSLDNSTIHRMICEEVKSHIILDDNEMLQVKSAQEFIQLFRGNLKSSSESALPLNDDKLVKCVSIFGNTGDGKSHTLNHAFFNGRNIFRTSHKQETCTMGVWCAYDALTNSLIFDTEGLLGTTSNENKRMRLLLKVLAISDVIIYRTRAERLHNDLFKFLSDASTAYLKYFSKELRQAAVKLKLDTISCLGPDCVIFHETQYTDILRDEVDPDGNDRTVAHQLRERFAKLDLSYNAFSSIEYVGTRTCYNATVDKHSAATDFTKLAQTIRYLLRNNSVRPPRKLSSIYQVFKVLNEKFNGVINKYHVNTFADEYFTCSASCLSCGKRCQNSINHLKDGILHECGEKCHYDHQYDNKVYVCKFCHEAGKEVVVVPKTSASSDNSIIGIVKYTYSGYVLECPHHGIIFRSRQYWYGNPDPESVVRTELKHIWPGQQNNVGTSHNLSRKIIDNVSYLGESIQSISAKPANVAKQWMADKVAPTYWVPNSDIINCFACKKSFEETSERKHHCRGCGKGFCDKCSLKRKVVPWWSPTDQVRVCDSCYEKTIIEEPASLVALKNNQNAQTSTFSVLTGNNEVMVRRVTESVQETFGIIGYATKIPLDVLKESARPSYWKPDSECIKCSLCQKDFDEFLPLHHCRSCGDGVCKNCSPQLRPVPSRGWETPVRVCNNCVSNEIAN</sequence>